<dbReference type="HOGENOM" id="CLU_2476817_0_0_10"/>
<evidence type="ECO:0000313" key="3">
    <source>
        <dbReference type="Proteomes" id="UP000014073"/>
    </source>
</evidence>
<feature type="transmembrane region" description="Helical" evidence="1">
    <location>
        <begin position="20"/>
        <end position="41"/>
    </location>
</feature>
<keyword evidence="1" id="KW-0472">Membrane</keyword>
<dbReference type="STRING" id="547042.BACCOPRO_00961"/>
<dbReference type="EMBL" id="ACBW01000078">
    <property type="protein sequence ID" value="EEF75472.1"/>
    <property type="molecule type" value="Genomic_DNA"/>
</dbReference>
<evidence type="ECO:0000313" key="2">
    <source>
        <dbReference type="EMBL" id="EEF75472.1"/>
    </source>
</evidence>
<evidence type="ECO:0000256" key="1">
    <source>
        <dbReference type="SAM" id="Phobius"/>
    </source>
</evidence>
<dbReference type="Proteomes" id="UP000014073">
    <property type="component" value="Unassembled WGS sequence"/>
</dbReference>
<keyword evidence="1" id="KW-1133">Transmembrane helix</keyword>
<proteinExistence type="predicted"/>
<reference evidence="2 3" key="1">
    <citation type="submission" date="2008-12" db="EMBL/GenBank/DDBJ databases">
        <authorList>
            <person name="Fulton L."/>
            <person name="Clifton S."/>
            <person name="Fulton B."/>
            <person name="Xu J."/>
            <person name="Minx P."/>
            <person name="Pepin K.H."/>
            <person name="Johnson M."/>
            <person name="Bhonagiri V."/>
            <person name="Nash W.E."/>
            <person name="Mardis E.R."/>
            <person name="Wilson R.K."/>
        </authorList>
    </citation>
    <scope>NUCLEOTIDE SEQUENCE [LARGE SCALE GENOMIC DNA]</scope>
    <source>
        <strain evidence="2 3">DSM 18228</strain>
    </source>
</reference>
<keyword evidence="3" id="KW-1185">Reference proteome</keyword>
<comment type="caution">
    <text evidence="2">The sequence shown here is derived from an EMBL/GenBank/DDBJ whole genome shotgun (WGS) entry which is preliminary data.</text>
</comment>
<name>S0F6Z8_9BACT</name>
<keyword evidence="1" id="KW-0812">Transmembrane</keyword>
<protein>
    <submittedName>
        <fullName evidence="2">Uncharacterized protein</fullName>
    </submittedName>
</protein>
<dbReference type="AlphaFoldDB" id="S0F6Z8"/>
<gene>
    <name evidence="2" type="ORF">BACCOPRO_00961</name>
</gene>
<sequence>MGNNTGERRPQKRMSPCHKYSFPLAMMLASSAPWSVIWTVILSFESIFIRFIVLFLLIFQEAWFMASKVRDFFLGLSAENIYFCAET</sequence>
<feature type="transmembrane region" description="Helical" evidence="1">
    <location>
        <begin position="47"/>
        <end position="66"/>
    </location>
</feature>
<accession>S0F6Z8</accession>
<organism evidence="2 3">
    <name type="scientific">Phocaeicola coprophilus DSM 18228 = JCM 13818</name>
    <dbReference type="NCBI Taxonomy" id="547042"/>
    <lineage>
        <taxon>Bacteria</taxon>
        <taxon>Pseudomonadati</taxon>
        <taxon>Bacteroidota</taxon>
        <taxon>Bacteroidia</taxon>
        <taxon>Bacteroidales</taxon>
        <taxon>Bacteroidaceae</taxon>
        <taxon>Phocaeicola</taxon>
    </lineage>
</organism>